<feature type="transmembrane region" description="Helical" evidence="10">
    <location>
        <begin position="61"/>
        <end position="85"/>
    </location>
</feature>
<feature type="domain" description="Palmitoyltransferase DHHC" evidence="11">
    <location>
        <begin position="119"/>
        <end position="240"/>
    </location>
</feature>
<dbReference type="VEuPathDB" id="PiroplasmaDB:BMR1_02g01085"/>
<dbReference type="EMBL" id="FO082872">
    <property type="protein sequence ID" value="SJK85869.1"/>
    <property type="molecule type" value="Genomic_DNA"/>
</dbReference>
<keyword evidence="2 10" id="KW-0808">Transferase</keyword>
<keyword evidence="3 10" id="KW-0812">Transmembrane</keyword>
<reference evidence="12 13" key="2">
    <citation type="journal article" date="2013" name="PLoS ONE">
        <title>Whole genome mapping and re-organization of the nuclear and mitochondrial genomes of Babesia microti isolates.</title>
        <authorList>
            <person name="Cornillot E."/>
            <person name="Dassouli A."/>
            <person name="Garg A."/>
            <person name="Pachikara N."/>
            <person name="Randazzo S."/>
            <person name="Depoix D."/>
            <person name="Carcy B."/>
            <person name="Delbecq S."/>
            <person name="Frutos R."/>
            <person name="Silva J.C."/>
            <person name="Sutton R."/>
            <person name="Krause P.J."/>
            <person name="Mamoun C.B."/>
        </authorList>
    </citation>
    <scope>NUCLEOTIDE SEQUENCE [LARGE SCALE GENOMIC DNA]</scope>
    <source>
        <strain evidence="12 13">RI</strain>
    </source>
</reference>
<name>A0A1R4AA57_BABMR</name>
<keyword evidence="5 10" id="KW-0472">Membrane</keyword>
<comment type="catalytic activity">
    <reaction evidence="9 10">
        <text>L-cysteinyl-[protein] + hexadecanoyl-CoA = S-hexadecanoyl-L-cysteinyl-[protein] + CoA</text>
        <dbReference type="Rhea" id="RHEA:36683"/>
        <dbReference type="Rhea" id="RHEA-COMP:10131"/>
        <dbReference type="Rhea" id="RHEA-COMP:11032"/>
        <dbReference type="ChEBI" id="CHEBI:29950"/>
        <dbReference type="ChEBI" id="CHEBI:57287"/>
        <dbReference type="ChEBI" id="CHEBI:57379"/>
        <dbReference type="ChEBI" id="CHEBI:74151"/>
        <dbReference type="EC" id="2.3.1.225"/>
    </reaction>
</comment>
<feature type="transmembrane region" description="Helical" evidence="10">
    <location>
        <begin position="163"/>
        <end position="183"/>
    </location>
</feature>
<evidence type="ECO:0000313" key="13">
    <source>
        <dbReference type="Proteomes" id="UP000002899"/>
    </source>
</evidence>
<keyword evidence="8 10" id="KW-0012">Acyltransferase</keyword>
<keyword evidence="4 10" id="KW-1133">Transmembrane helix</keyword>
<dbReference type="KEGG" id="bmic:BMR1_02g01085"/>
<dbReference type="GO" id="GO:0005794">
    <property type="term" value="C:Golgi apparatus"/>
    <property type="evidence" value="ECO:0007669"/>
    <property type="project" value="TreeGrafter"/>
</dbReference>
<reference evidence="12 13" key="1">
    <citation type="journal article" date="2012" name="Nucleic Acids Res.">
        <title>Sequencing of the smallest Apicomplexan genome from the human pathogen Babesia microti.</title>
        <authorList>
            <person name="Cornillot E."/>
            <person name="Hadj-Kaddour K."/>
            <person name="Dassouli A."/>
            <person name="Noel B."/>
            <person name="Ranwez V."/>
            <person name="Vacherie B."/>
            <person name="Augagneur Y."/>
            <person name="Bres V."/>
            <person name="Duclos A."/>
            <person name="Randazzo S."/>
            <person name="Carcy B."/>
            <person name="Debierre-Grockiego F."/>
            <person name="Delbecq S."/>
            <person name="Moubri-Menage K."/>
            <person name="Shams-Eldin H."/>
            <person name="Usmani-Brown S."/>
            <person name="Bringaud F."/>
            <person name="Wincker P."/>
            <person name="Vivares C.P."/>
            <person name="Schwarz R.T."/>
            <person name="Schetters T.P."/>
            <person name="Krause P.J."/>
            <person name="Gorenflot A."/>
            <person name="Berry V."/>
            <person name="Barbe V."/>
            <person name="Ben Mamoun C."/>
        </authorList>
    </citation>
    <scope>NUCLEOTIDE SEQUENCE [LARGE SCALE GENOMIC DNA]</scope>
    <source>
        <strain evidence="12 13">RI</strain>
    </source>
</reference>
<evidence type="ECO:0000256" key="2">
    <source>
        <dbReference type="ARBA" id="ARBA00022679"/>
    </source>
</evidence>
<dbReference type="GeneID" id="24424005"/>
<dbReference type="GO" id="GO:0005783">
    <property type="term" value="C:endoplasmic reticulum"/>
    <property type="evidence" value="ECO:0007669"/>
    <property type="project" value="TreeGrafter"/>
</dbReference>
<organism evidence="12 13">
    <name type="scientific">Babesia microti (strain RI)</name>
    <dbReference type="NCBI Taxonomy" id="1133968"/>
    <lineage>
        <taxon>Eukaryota</taxon>
        <taxon>Sar</taxon>
        <taxon>Alveolata</taxon>
        <taxon>Apicomplexa</taxon>
        <taxon>Aconoidasida</taxon>
        <taxon>Piroplasmida</taxon>
        <taxon>Babesiidae</taxon>
        <taxon>Babesia</taxon>
    </lineage>
</organism>
<dbReference type="EC" id="2.3.1.225" evidence="10"/>
<reference evidence="12 13" key="3">
    <citation type="journal article" date="2016" name="Sci. Rep.">
        <title>Genome-wide diversity and gene expression profiling of Babesia microti isolates identify polymorphic genes that mediate host-pathogen interactions.</title>
        <authorList>
            <person name="Silva J.C."/>
            <person name="Cornillot E."/>
            <person name="McCracken C."/>
            <person name="Usmani-Brown S."/>
            <person name="Dwivedi A."/>
            <person name="Ifeonu O.O."/>
            <person name="Crabtree J."/>
            <person name="Gotia H.T."/>
            <person name="Virji A.Z."/>
            <person name="Reynes C."/>
            <person name="Colinge J."/>
            <person name="Kumar V."/>
            <person name="Lawres L."/>
            <person name="Pazzi J.E."/>
            <person name="Pablo J.V."/>
            <person name="Hung C."/>
            <person name="Brancato J."/>
            <person name="Kumari P."/>
            <person name="Orvis J."/>
            <person name="Tretina K."/>
            <person name="Chibucos M."/>
            <person name="Ott S."/>
            <person name="Sadzewicz L."/>
            <person name="Sengamalay N."/>
            <person name="Shetty A.C."/>
            <person name="Su Q."/>
            <person name="Tallon L."/>
            <person name="Fraser C.M."/>
            <person name="Frutos R."/>
            <person name="Molina D.M."/>
            <person name="Krause P.J."/>
            <person name="Ben Mamoun C."/>
        </authorList>
    </citation>
    <scope>NUCLEOTIDE SEQUENCE [LARGE SCALE GENOMIC DNA]</scope>
    <source>
        <strain evidence="12 13">RI</strain>
    </source>
</reference>
<dbReference type="PROSITE" id="PS50216">
    <property type="entry name" value="DHHC"/>
    <property type="match status" value="1"/>
</dbReference>
<feature type="transmembrane region" description="Helical" evidence="10">
    <location>
        <begin position="203"/>
        <end position="225"/>
    </location>
</feature>
<feature type="transmembrane region" description="Helical" evidence="10">
    <location>
        <begin position="36"/>
        <end position="55"/>
    </location>
</feature>
<dbReference type="AlphaFoldDB" id="A0A1R4AA57"/>
<keyword evidence="7" id="KW-0449">Lipoprotein</keyword>
<dbReference type="InterPro" id="IPR001594">
    <property type="entry name" value="Palmitoyltrfase_DHHC"/>
</dbReference>
<comment type="subcellular location">
    <subcellularLocation>
        <location evidence="1">Endomembrane system</location>
        <topology evidence="1">Multi-pass membrane protein</topology>
    </subcellularLocation>
</comment>
<comment type="domain">
    <text evidence="10">The DHHC domain is required for palmitoyltransferase activity.</text>
</comment>
<evidence type="ECO:0000256" key="9">
    <source>
        <dbReference type="ARBA" id="ARBA00048048"/>
    </source>
</evidence>
<evidence type="ECO:0000259" key="11">
    <source>
        <dbReference type="Pfam" id="PF01529"/>
    </source>
</evidence>
<evidence type="ECO:0000256" key="5">
    <source>
        <dbReference type="ARBA" id="ARBA00023136"/>
    </source>
</evidence>
<evidence type="ECO:0000256" key="4">
    <source>
        <dbReference type="ARBA" id="ARBA00022989"/>
    </source>
</evidence>
<evidence type="ECO:0000256" key="7">
    <source>
        <dbReference type="ARBA" id="ARBA00023288"/>
    </source>
</evidence>
<comment type="similarity">
    <text evidence="10">Belongs to the DHHC palmitoyltransferase family.</text>
</comment>
<dbReference type="Pfam" id="PF01529">
    <property type="entry name" value="DHHC"/>
    <property type="match status" value="1"/>
</dbReference>
<dbReference type="PANTHER" id="PTHR22883:SF43">
    <property type="entry name" value="PALMITOYLTRANSFERASE APP"/>
    <property type="match status" value="1"/>
</dbReference>
<gene>
    <name evidence="12" type="ORF">BMR1_02g01085</name>
</gene>
<dbReference type="GO" id="GO:0019706">
    <property type="term" value="F:protein-cysteine S-palmitoyltransferase activity"/>
    <property type="evidence" value="ECO:0007669"/>
    <property type="project" value="UniProtKB-EC"/>
</dbReference>
<dbReference type="OrthoDB" id="9909019at2759"/>
<evidence type="ECO:0000256" key="10">
    <source>
        <dbReference type="RuleBase" id="RU079119"/>
    </source>
</evidence>
<dbReference type="Proteomes" id="UP000002899">
    <property type="component" value="Chromosome II"/>
</dbReference>
<dbReference type="InterPro" id="IPR039859">
    <property type="entry name" value="PFA4/ZDH16/20/ERF2-like"/>
</dbReference>
<evidence type="ECO:0000256" key="6">
    <source>
        <dbReference type="ARBA" id="ARBA00023139"/>
    </source>
</evidence>
<evidence type="ECO:0000256" key="1">
    <source>
        <dbReference type="ARBA" id="ARBA00004127"/>
    </source>
</evidence>
<dbReference type="PANTHER" id="PTHR22883">
    <property type="entry name" value="ZINC FINGER DHHC DOMAIN CONTAINING PROTEIN"/>
    <property type="match status" value="1"/>
</dbReference>
<keyword evidence="13" id="KW-1185">Reference proteome</keyword>
<proteinExistence type="inferred from homology"/>
<evidence type="ECO:0000313" key="12">
    <source>
        <dbReference type="EMBL" id="SJK85869.1"/>
    </source>
</evidence>
<sequence length="273" mass="31982">MDFYSTARTRLIPIDRGERRELFGGRIECGPNPENILITISVVLSIWIIYLVYAFKYYADIYIDIAFSFLIRFASISLILATSLIEPGIIDKDQDIEEYMETSAPVKIVHIHLKPVVTVWCASCRIYKPPRSKHCRHCDLCIKRFDHHCPWVSNCIGYNNYKVFIILCMITYLDGILHLNSILKIFTILNKEKTLSNILFDHAFIIIPLFSHIFQIITFGAYLGYSMYLISKNKTINEDFTRMLDDCNPYDNGFFRNWMEFIQLPLIPQNRHV</sequence>
<evidence type="ECO:0000256" key="8">
    <source>
        <dbReference type="ARBA" id="ARBA00023315"/>
    </source>
</evidence>
<dbReference type="RefSeq" id="XP_021338080.1">
    <property type="nucleotide sequence ID" value="XM_021483122.1"/>
</dbReference>
<keyword evidence="6" id="KW-0564">Palmitate</keyword>
<evidence type="ECO:0000256" key="3">
    <source>
        <dbReference type="ARBA" id="ARBA00022692"/>
    </source>
</evidence>
<accession>A0A1R4AA57</accession>
<dbReference type="GO" id="GO:0006612">
    <property type="term" value="P:protein targeting to membrane"/>
    <property type="evidence" value="ECO:0007669"/>
    <property type="project" value="TreeGrafter"/>
</dbReference>
<protein>
    <recommendedName>
        <fullName evidence="10">Palmitoyltransferase</fullName>
        <ecNumber evidence="10">2.3.1.225</ecNumber>
    </recommendedName>
</protein>